<proteinExistence type="inferred from homology"/>
<evidence type="ECO:0000259" key="4">
    <source>
        <dbReference type="Pfam" id="PF00496"/>
    </source>
</evidence>
<name>A0A382WRX3_9ZZZZ</name>
<dbReference type="GO" id="GO:0015833">
    <property type="term" value="P:peptide transport"/>
    <property type="evidence" value="ECO:0007669"/>
    <property type="project" value="TreeGrafter"/>
</dbReference>
<reference evidence="5" key="1">
    <citation type="submission" date="2018-05" db="EMBL/GenBank/DDBJ databases">
        <authorList>
            <person name="Lanie J.A."/>
            <person name="Ng W.-L."/>
            <person name="Kazmierczak K.M."/>
            <person name="Andrzejewski T.M."/>
            <person name="Davidsen T.M."/>
            <person name="Wayne K.J."/>
            <person name="Tettelin H."/>
            <person name="Glass J.I."/>
            <person name="Rusch D."/>
            <person name="Podicherti R."/>
            <person name="Tsui H.-C.T."/>
            <person name="Winkler M.E."/>
        </authorList>
    </citation>
    <scope>NUCLEOTIDE SEQUENCE</scope>
</reference>
<feature type="non-terminal residue" evidence="5">
    <location>
        <position position="1"/>
    </location>
</feature>
<evidence type="ECO:0000256" key="3">
    <source>
        <dbReference type="ARBA" id="ARBA00022729"/>
    </source>
</evidence>
<feature type="domain" description="Solute-binding protein family 5" evidence="4">
    <location>
        <begin position="74"/>
        <end position="128"/>
    </location>
</feature>
<organism evidence="5">
    <name type="scientific">marine metagenome</name>
    <dbReference type="NCBI Taxonomy" id="408172"/>
    <lineage>
        <taxon>unclassified sequences</taxon>
        <taxon>metagenomes</taxon>
        <taxon>ecological metagenomes</taxon>
    </lineage>
</organism>
<evidence type="ECO:0000256" key="1">
    <source>
        <dbReference type="ARBA" id="ARBA00005695"/>
    </source>
</evidence>
<keyword evidence="3" id="KW-0732">Signal</keyword>
<sequence>SASAALNSVKNAHFRPFGAPLFHHTDPGKDTFVFMQNAEPISMYCADETDGESLSVCQQVVEPLLGYAIDSGNIEPRLATECTGNSDATVWTCQIRSGVKFHDGSSLDANDVVASWAAGIDQSNKNHKGNTGAFEYYSYLFDGLMN</sequence>
<dbReference type="AlphaFoldDB" id="A0A382WRX3"/>
<dbReference type="Pfam" id="PF00496">
    <property type="entry name" value="SBP_bac_5"/>
    <property type="match status" value="1"/>
</dbReference>
<gene>
    <name evidence="5" type="ORF">METZ01_LOCUS414184</name>
</gene>
<dbReference type="GO" id="GO:1904680">
    <property type="term" value="F:peptide transmembrane transporter activity"/>
    <property type="evidence" value="ECO:0007669"/>
    <property type="project" value="TreeGrafter"/>
</dbReference>
<dbReference type="EMBL" id="UINC01161885">
    <property type="protein sequence ID" value="SVD61330.1"/>
    <property type="molecule type" value="Genomic_DNA"/>
</dbReference>
<accession>A0A382WRX3</accession>
<keyword evidence="2" id="KW-0813">Transport</keyword>
<evidence type="ECO:0000256" key="2">
    <source>
        <dbReference type="ARBA" id="ARBA00022448"/>
    </source>
</evidence>
<dbReference type="SUPFAM" id="SSF53850">
    <property type="entry name" value="Periplasmic binding protein-like II"/>
    <property type="match status" value="1"/>
</dbReference>
<dbReference type="InterPro" id="IPR039424">
    <property type="entry name" value="SBP_5"/>
</dbReference>
<dbReference type="InterPro" id="IPR000914">
    <property type="entry name" value="SBP_5_dom"/>
</dbReference>
<dbReference type="PANTHER" id="PTHR30290">
    <property type="entry name" value="PERIPLASMIC BINDING COMPONENT OF ABC TRANSPORTER"/>
    <property type="match status" value="1"/>
</dbReference>
<evidence type="ECO:0000313" key="5">
    <source>
        <dbReference type="EMBL" id="SVD61330.1"/>
    </source>
</evidence>
<protein>
    <recommendedName>
        <fullName evidence="4">Solute-binding protein family 5 domain-containing protein</fullName>
    </recommendedName>
</protein>
<dbReference type="PANTHER" id="PTHR30290:SF9">
    <property type="entry name" value="OLIGOPEPTIDE-BINDING PROTEIN APPA"/>
    <property type="match status" value="1"/>
</dbReference>
<dbReference type="Gene3D" id="3.40.190.10">
    <property type="entry name" value="Periplasmic binding protein-like II"/>
    <property type="match status" value="1"/>
</dbReference>
<comment type="similarity">
    <text evidence="1">Belongs to the bacterial solute-binding protein 5 family.</text>
</comment>